<name>A0A919ETN3_STRFL</name>
<evidence type="ECO:0000256" key="4">
    <source>
        <dbReference type="ARBA" id="ARBA00023125"/>
    </source>
</evidence>
<comment type="caution">
    <text evidence="10">The sequence shown here is derived from an EMBL/GenBank/DDBJ whole genome shotgun (WGS) entry which is preliminary data.</text>
</comment>
<dbReference type="Pfam" id="PF00072">
    <property type="entry name" value="Response_reg"/>
    <property type="match status" value="1"/>
</dbReference>
<dbReference type="SUPFAM" id="SSF52172">
    <property type="entry name" value="CheY-like"/>
    <property type="match status" value="1"/>
</dbReference>
<evidence type="ECO:0000313" key="11">
    <source>
        <dbReference type="Proteomes" id="UP000632849"/>
    </source>
</evidence>
<feature type="domain" description="Response regulatory" evidence="8">
    <location>
        <begin position="9"/>
        <end position="123"/>
    </location>
</feature>
<dbReference type="Gene3D" id="3.40.50.2300">
    <property type="match status" value="1"/>
</dbReference>
<feature type="domain" description="OmpR/PhoB-type" evidence="9">
    <location>
        <begin position="134"/>
        <end position="234"/>
    </location>
</feature>
<sequence length="236" mass="25903">MQSAASRPLVLLALRDARVVDLVGGMLRDQGHEVLQTTDGPATRRALRERRPQGVLLSLELPRCDPWRLLTDLRAHDHWLPIVVTAPVHIEIDAARAYRLGADDYVTYSLSREQGLPRLAARFRRLLPRPGAGSPAAPAPEHVVIDRAAHTATVHGTALDLTPLEFDLLAALVAHPEQVLSQGQLLREVWGAHEDGDPRRVKYAVLRLRRKIAAATGGRSGISTVRGVGYRYHPAG</sequence>
<organism evidence="10 11">
    <name type="scientific">Streptomyces filamentosus</name>
    <name type="common">Streptomyces roseosporus</name>
    <dbReference type="NCBI Taxonomy" id="67294"/>
    <lineage>
        <taxon>Bacteria</taxon>
        <taxon>Bacillati</taxon>
        <taxon>Actinomycetota</taxon>
        <taxon>Actinomycetes</taxon>
        <taxon>Kitasatosporales</taxon>
        <taxon>Streptomycetaceae</taxon>
        <taxon>Streptomyces</taxon>
    </lineage>
</organism>
<dbReference type="PANTHER" id="PTHR48111">
    <property type="entry name" value="REGULATOR OF RPOS"/>
    <property type="match status" value="1"/>
</dbReference>
<dbReference type="SMART" id="SM00862">
    <property type="entry name" value="Trans_reg_C"/>
    <property type="match status" value="1"/>
</dbReference>
<dbReference type="InterPro" id="IPR001789">
    <property type="entry name" value="Sig_transdc_resp-reg_receiver"/>
</dbReference>
<keyword evidence="1" id="KW-0597">Phosphoprotein</keyword>
<evidence type="ECO:0000256" key="5">
    <source>
        <dbReference type="ARBA" id="ARBA00023163"/>
    </source>
</evidence>
<proteinExistence type="predicted"/>
<comment type="caution">
    <text evidence="6">Lacks conserved residue(s) required for the propagation of feature annotation.</text>
</comment>
<dbReference type="PANTHER" id="PTHR48111:SF1">
    <property type="entry name" value="TWO-COMPONENT RESPONSE REGULATOR ORR33"/>
    <property type="match status" value="1"/>
</dbReference>
<dbReference type="SUPFAM" id="SSF46894">
    <property type="entry name" value="C-terminal effector domain of the bipartite response regulators"/>
    <property type="match status" value="1"/>
</dbReference>
<dbReference type="InterPro" id="IPR001867">
    <property type="entry name" value="OmpR/PhoB-type_DNA-bd"/>
</dbReference>
<feature type="DNA-binding region" description="OmpR/PhoB-type" evidence="7">
    <location>
        <begin position="134"/>
        <end position="234"/>
    </location>
</feature>
<dbReference type="PROSITE" id="PS51755">
    <property type="entry name" value="OMPR_PHOB"/>
    <property type="match status" value="1"/>
</dbReference>
<evidence type="ECO:0000256" key="6">
    <source>
        <dbReference type="PROSITE-ProRule" id="PRU00169"/>
    </source>
</evidence>
<dbReference type="InterPro" id="IPR039420">
    <property type="entry name" value="WalR-like"/>
</dbReference>
<dbReference type="EMBL" id="BNBE01000004">
    <property type="protein sequence ID" value="GHG25880.1"/>
    <property type="molecule type" value="Genomic_DNA"/>
</dbReference>
<reference evidence="10" key="1">
    <citation type="journal article" date="2014" name="Int. J. Syst. Evol. Microbiol.">
        <title>Complete genome sequence of Corynebacterium casei LMG S-19264T (=DSM 44701T), isolated from a smear-ripened cheese.</title>
        <authorList>
            <consortium name="US DOE Joint Genome Institute (JGI-PGF)"/>
            <person name="Walter F."/>
            <person name="Albersmeier A."/>
            <person name="Kalinowski J."/>
            <person name="Ruckert C."/>
        </authorList>
    </citation>
    <scope>NUCLEOTIDE SEQUENCE</scope>
    <source>
        <strain evidence="10">JCM 4122</strain>
    </source>
</reference>
<dbReference type="GO" id="GO:0000976">
    <property type="term" value="F:transcription cis-regulatory region binding"/>
    <property type="evidence" value="ECO:0007669"/>
    <property type="project" value="TreeGrafter"/>
</dbReference>
<gene>
    <name evidence="10" type="ORF">GCM10017667_72590</name>
</gene>
<dbReference type="RefSeq" id="WP_190044527.1">
    <property type="nucleotide sequence ID" value="NZ_BNBE01000004.1"/>
</dbReference>
<dbReference type="CDD" id="cd00156">
    <property type="entry name" value="REC"/>
    <property type="match status" value="1"/>
</dbReference>
<keyword evidence="2" id="KW-0902">Two-component regulatory system</keyword>
<dbReference type="GO" id="GO:0000156">
    <property type="term" value="F:phosphorelay response regulator activity"/>
    <property type="evidence" value="ECO:0007669"/>
    <property type="project" value="TreeGrafter"/>
</dbReference>
<dbReference type="SMART" id="SM00448">
    <property type="entry name" value="REC"/>
    <property type="match status" value="1"/>
</dbReference>
<evidence type="ECO:0000256" key="3">
    <source>
        <dbReference type="ARBA" id="ARBA00023015"/>
    </source>
</evidence>
<evidence type="ECO:0000256" key="7">
    <source>
        <dbReference type="PROSITE-ProRule" id="PRU01091"/>
    </source>
</evidence>
<dbReference type="InterPro" id="IPR011006">
    <property type="entry name" value="CheY-like_superfamily"/>
</dbReference>
<dbReference type="GO" id="GO:0032993">
    <property type="term" value="C:protein-DNA complex"/>
    <property type="evidence" value="ECO:0007669"/>
    <property type="project" value="TreeGrafter"/>
</dbReference>
<evidence type="ECO:0000256" key="1">
    <source>
        <dbReference type="ARBA" id="ARBA00022553"/>
    </source>
</evidence>
<dbReference type="InterPro" id="IPR016032">
    <property type="entry name" value="Sig_transdc_resp-reg_C-effctor"/>
</dbReference>
<evidence type="ECO:0000259" key="9">
    <source>
        <dbReference type="PROSITE" id="PS51755"/>
    </source>
</evidence>
<protein>
    <submittedName>
        <fullName evidence="10">DNA-binding response regulator</fullName>
    </submittedName>
</protein>
<dbReference type="GO" id="GO:0006355">
    <property type="term" value="P:regulation of DNA-templated transcription"/>
    <property type="evidence" value="ECO:0007669"/>
    <property type="project" value="InterPro"/>
</dbReference>
<reference evidence="10" key="2">
    <citation type="submission" date="2020-09" db="EMBL/GenBank/DDBJ databases">
        <authorList>
            <person name="Sun Q."/>
            <person name="Ohkuma M."/>
        </authorList>
    </citation>
    <scope>NUCLEOTIDE SEQUENCE</scope>
    <source>
        <strain evidence="10">JCM 4122</strain>
    </source>
</reference>
<keyword evidence="5" id="KW-0804">Transcription</keyword>
<dbReference type="Gene3D" id="1.10.10.10">
    <property type="entry name" value="Winged helix-like DNA-binding domain superfamily/Winged helix DNA-binding domain"/>
    <property type="match status" value="1"/>
</dbReference>
<keyword evidence="4 7" id="KW-0238">DNA-binding</keyword>
<dbReference type="Pfam" id="PF00486">
    <property type="entry name" value="Trans_reg_C"/>
    <property type="match status" value="1"/>
</dbReference>
<keyword evidence="3" id="KW-0805">Transcription regulation</keyword>
<dbReference type="GO" id="GO:0005829">
    <property type="term" value="C:cytosol"/>
    <property type="evidence" value="ECO:0007669"/>
    <property type="project" value="TreeGrafter"/>
</dbReference>
<keyword evidence="11" id="KW-1185">Reference proteome</keyword>
<dbReference type="InterPro" id="IPR036388">
    <property type="entry name" value="WH-like_DNA-bd_sf"/>
</dbReference>
<dbReference type="AlphaFoldDB" id="A0A919ETN3"/>
<accession>A0A919ETN3</accession>
<dbReference type="Proteomes" id="UP000632849">
    <property type="component" value="Unassembled WGS sequence"/>
</dbReference>
<evidence type="ECO:0000256" key="2">
    <source>
        <dbReference type="ARBA" id="ARBA00023012"/>
    </source>
</evidence>
<dbReference type="PROSITE" id="PS50110">
    <property type="entry name" value="RESPONSE_REGULATORY"/>
    <property type="match status" value="1"/>
</dbReference>
<evidence type="ECO:0000313" key="10">
    <source>
        <dbReference type="EMBL" id="GHG25880.1"/>
    </source>
</evidence>
<dbReference type="CDD" id="cd00383">
    <property type="entry name" value="trans_reg_C"/>
    <property type="match status" value="1"/>
</dbReference>
<evidence type="ECO:0000259" key="8">
    <source>
        <dbReference type="PROSITE" id="PS50110"/>
    </source>
</evidence>